<dbReference type="Proteomes" id="UP000198287">
    <property type="component" value="Unassembled WGS sequence"/>
</dbReference>
<evidence type="ECO:0000256" key="4">
    <source>
        <dbReference type="ARBA" id="ARBA00022490"/>
    </source>
</evidence>
<protein>
    <submittedName>
        <fullName evidence="14">Phosphoglucomutase-2</fullName>
    </submittedName>
</protein>
<dbReference type="GO" id="GO:0000287">
    <property type="term" value="F:magnesium ion binding"/>
    <property type="evidence" value="ECO:0007669"/>
    <property type="project" value="InterPro"/>
</dbReference>
<dbReference type="InterPro" id="IPR005844">
    <property type="entry name" value="A-D-PHexomutase_a/b/a-I"/>
</dbReference>
<feature type="domain" description="Alpha-D-phosphohexomutase alpha/beta/alpha" evidence="12">
    <location>
        <begin position="276"/>
        <end position="366"/>
    </location>
</feature>
<proteinExistence type="inferred from homology"/>
<dbReference type="InterPro" id="IPR016055">
    <property type="entry name" value="A-D-PHexomutase_a/b/a-I/II/III"/>
</dbReference>
<dbReference type="PANTHER" id="PTHR45745">
    <property type="entry name" value="PHOSPHOMANNOMUTASE 45A"/>
    <property type="match status" value="1"/>
</dbReference>
<dbReference type="GO" id="GO:0006166">
    <property type="term" value="P:purine ribonucleoside salvage"/>
    <property type="evidence" value="ECO:0007669"/>
    <property type="project" value="TreeGrafter"/>
</dbReference>
<keyword evidence="6" id="KW-0597">Phosphoprotein</keyword>
<feature type="domain" description="Alpha-D-phosphohexomutase alpha/beta/alpha" evidence="13">
    <location>
        <begin position="377"/>
        <end position="500"/>
    </location>
</feature>
<evidence type="ECO:0000256" key="2">
    <source>
        <dbReference type="ARBA" id="ARBA00004496"/>
    </source>
</evidence>
<evidence type="ECO:0000259" key="11">
    <source>
        <dbReference type="Pfam" id="PF02878"/>
    </source>
</evidence>
<evidence type="ECO:0000256" key="5">
    <source>
        <dbReference type="ARBA" id="ARBA00022526"/>
    </source>
</evidence>
<keyword evidence="8" id="KW-0460">Magnesium</keyword>
<keyword evidence="4" id="KW-0963">Cytoplasm</keyword>
<dbReference type="GO" id="GO:0008973">
    <property type="term" value="F:phosphopentomutase activity"/>
    <property type="evidence" value="ECO:0007669"/>
    <property type="project" value="TreeGrafter"/>
</dbReference>
<dbReference type="AlphaFoldDB" id="A0A226E8V9"/>
<organism evidence="14 15">
    <name type="scientific">Folsomia candida</name>
    <name type="common">Springtail</name>
    <dbReference type="NCBI Taxonomy" id="158441"/>
    <lineage>
        <taxon>Eukaryota</taxon>
        <taxon>Metazoa</taxon>
        <taxon>Ecdysozoa</taxon>
        <taxon>Arthropoda</taxon>
        <taxon>Hexapoda</taxon>
        <taxon>Collembola</taxon>
        <taxon>Entomobryomorpha</taxon>
        <taxon>Isotomoidea</taxon>
        <taxon>Isotomidae</taxon>
        <taxon>Proisotominae</taxon>
        <taxon>Folsomia</taxon>
    </lineage>
</organism>
<keyword evidence="15" id="KW-1185">Reference proteome</keyword>
<comment type="cofactor">
    <cofactor evidence="1">
        <name>Mg(2+)</name>
        <dbReference type="ChEBI" id="CHEBI:18420"/>
    </cofactor>
</comment>
<evidence type="ECO:0000259" key="12">
    <source>
        <dbReference type="Pfam" id="PF02879"/>
    </source>
</evidence>
<dbReference type="SUPFAM" id="SSF55957">
    <property type="entry name" value="Phosphoglucomutase, C-terminal domain"/>
    <property type="match status" value="1"/>
</dbReference>
<keyword evidence="7" id="KW-0479">Metal-binding</keyword>
<dbReference type="STRING" id="158441.A0A226E8V9"/>
<comment type="caution">
    <text evidence="14">The sequence shown here is derived from an EMBL/GenBank/DDBJ whole genome shotgun (WGS) entry which is preliminary data.</text>
</comment>
<dbReference type="Pfam" id="PF02878">
    <property type="entry name" value="PGM_PMM_I"/>
    <property type="match status" value="1"/>
</dbReference>
<evidence type="ECO:0000259" key="13">
    <source>
        <dbReference type="Pfam" id="PF02880"/>
    </source>
</evidence>
<keyword evidence="5" id="KW-0313">Glucose metabolism</keyword>
<evidence type="ECO:0000256" key="8">
    <source>
        <dbReference type="ARBA" id="ARBA00022842"/>
    </source>
</evidence>
<reference evidence="14 15" key="1">
    <citation type="submission" date="2015-12" db="EMBL/GenBank/DDBJ databases">
        <title>The genome of Folsomia candida.</title>
        <authorList>
            <person name="Faddeeva A."/>
            <person name="Derks M.F."/>
            <person name="Anvar Y."/>
            <person name="Smit S."/>
            <person name="Van Straalen N."/>
            <person name="Roelofs D."/>
        </authorList>
    </citation>
    <scope>NUCLEOTIDE SEQUENCE [LARGE SCALE GENOMIC DNA]</scope>
    <source>
        <strain evidence="14 15">VU population</strain>
        <tissue evidence="14">Whole body</tissue>
    </source>
</reference>
<sequence>MAVRFPEEEKLYKVLSEHANYGGGPKNSANCDENGEAFQLDFLQDKPLLAQRVQEYMAWDKNPQTLKSLRKLIDCKSTDSLSKVLETRLQFGTAGLRGVMGAGFNAMNDLVIIQTTQGFLKYLQTQFKEEDLLTRGVVIGYDARHGSLRFATLAANVFAKHGTLVYLYPKICPTPWVPYAVTLFKCCAGIMVTASHNPKDDNGYKVYWENGAQIISPHDKGIQAKILENLKPWEGVWDVDADSLLGSQAILDPYGPVFDGYYGDIIGKEFGCNRLKNELSNLKIAYTPMHGVGLHYMQHAFQLAGLKPFYPVNEQAQPDPDFPTVRFPNPEEGKSALNLSIQTANREGCTLILANDPDADRLAVAEKLPSGEWKIFNGNEIGALLGWWCLENWKSKNGTDLRFVYMIASTVSSKILTRMSDIEGFMCDETLTGFKWMGNLAYDLKLVGRHLLFAFEEAIGFMVGTTVLDKDGISAGLRVAEMAVQLEKDGLTLNQQLIKIYEKYGFHTTRNGYFLCHEPQVIVSLFDGLRSMENGGYPTQLANGKYKITRVRDLTTGFDSGEKNQEATLPTSKGSQMITFYFDNGLVATLRTSGTEPKIKYYTELCGEARHRDWDALKNTLNDMVDTIIRDWIEPTKWGLLLPPTDE</sequence>
<dbReference type="GO" id="GO:0005634">
    <property type="term" value="C:nucleus"/>
    <property type="evidence" value="ECO:0007669"/>
    <property type="project" value="TreeGrafter"/>
</dbReference>
<dbReference type="OMA" id="HGTSNKP"/>
<dbReference type="SUPFAM" id="SSF53738">
    <property type="entry name" value="Phosphoglucomutase, first 3 domains"/>
    <property type="match status" value="3"/>
</dbReference>
<keyword evidence="9" id="KW-0413">Isomerase</keyword>
<dbReference type="Pfam" id="PF02880">
    <property type="entry name" value="PGM_PMM_III"/>
    <property type="match status" value="1"/>
</dbReference>
<dbReference type="PROSITE" id="PS00710">
    <property type="entry name" value="PGM_PMM"/>
    <property type="match status" value="1"/>
</dbReference>
<gene>
    <name evidence="14" type="ORF">Fcan01_12624</name>
</gene>
<evidence type="ECO:0000256" key="9">
    <source>
        <dbReference type="ARBA" id="ARBA00023235"/>
    </source>
</evidence>
<dbReference type="InterPro" id="IPR005846">
    <property type="entry name" value="A-D-PHexomutase_a/b/a-III"/>
</dbReference>
<dbReference type="FunFam" id="3.40.120.10:FF:000035">
    <property type="entry name" value="Pgm3p"/>
    <property type="match status" value="1"/>
</dbReference>
<comment type="similarity">
    <text evidence="3">Belongs to the phosphohexose mutase family.</text>
</comment>
<dbReference type="InterPro" id="IPR005841">
    <property type="entry name" value="Alpha-D-phosphohexomutase_SF"/>
</dbReference>
<name>A0A226E8V9_FOLCA</name>
<dbReference type="Pfam" id="PF02879">
    <property type="entry name" value="PGM_PMM_II"/>
    <property type="match status" value="1"/>
</dbReference>
<keyword evidence="10" id="KW-0119">Carbohydrate metabolism</keyword>
<evidence type="ECO:0000256" key="10">
    <source>
        <dbReference type="ARBA" id="ARBA00023277"/>
    </source>
</evidence>
<dbReference type="InterPro" id="IPR005845">
    <property type="entry name" value="A-D-PHexomutase_a/b/a-II"/>
</dbReference>
<evidence type="ECO:0000313" key="14">
    <source>
        <dbReference type="EMBL" id="OXA53066.1"/>
    </source>
</evidence>
<comment type="subcellular location">
    <subcellularLocation>
        <location evidence="2">Cytoplasm</location>
    </subcellularLocation>
</comment>
<dbReference type="OrthoDB" id="8300170at2759"/>
<evidence type="ECO:0000313" key="15">
    <source>
        <dbReference type="Proteomes" id="UP000198287"/>
    </source>
</evidence>
<dbReference type="PRINTS" id="PR00509">
    <property type="entry name" value="PGMPMM"/>
</dbReference>
<accession>A0A226E8V9</accession>
<evidence type="ECO:0000256" key="1">
    <source>
        <dbReference type="ARBA" id="ARBA00001946"/>
    </source>
</evidence>
<evidence type="ECO:0000256" key="7">
    <source>
        <dbReference type="ARBA" id="ARBA00022723"/>
    </source>
</evidence>
<evidence type="ECO:0000256" key="6">
    <source>
        <dbReference type="ARBA" id="ARBA00022553"/>
    </source>
</evidence>
<dbReference type="GO" id="GO:0005737">
    <property type="term" value="C:cytoplasm"/>
    <property type="evidence" value="ECO:0007669"/>
    <property type="project" value="UniProtKB-SubCell"/>
</dbReference>
<dbReference type="InterPro" id="IPR016066">
    <property type="entry name" value="A-D-PHexomutase_CS"/>
</dbReference>
<evidence type="ECO:0000256" key="3">
    <source>
        <dbReference type="ARBA" id="ARBA00010231"/>
    </source>
</evidence>
<dbReference type="PANTHER" id="PTHR45745:SF1">
    <property type="entry name" value="PHOSPHOGLUCOMUTASE 2B-RELATED"/>
    <property type="match status" value="1"/>
</dbReference>
<dbReference type="InterPro" id="IPR036900">
    <property type="entry name" value="A-D-PHexomutase_C_sf"/>
</dbReference>
<feature type="domain" description="Alpha-D-phosphohexomutase alpha/beta/alpha" evidence="11">
    <location>
        <begin position="89"/>
        <end position="229"/>
    </location>
</feature>
<dbReference type="Gene3D" id="3.40.120.10">
    <property type="entry name" value="Alpha-D-Glucose-1,6-Bisphosphate, subunit A, domain 3"/>
    <property type="match status" value="3"/>
</dbReference>
<dbReference type="CDD" id="cd05799">
    <property type="entry name" value="PGM2"/>
    <property type="match status" value="1"/>
</dbReference>
<dbReference type="EMBL" id="LNIX01000006">
    <property type="protein sequence ID" value="OXA53066.1"/>
    <property type="molecule type" value="Genomic_DNA"/>
</dbReference>
<dbReference type="GO" id="GO:0006006">
    <property type="term" value="P:glucose metabolic process"/>
    <property type="evidence" value="ECO:0007669"/>
    <property type="project" value="UniProtKB-KW"/>
</dbReference>